<feature type="compositionally biased region" description="Basic and acidic residues" evidence="1">
    <location>
        <begin position="242"/>
        <end position="259"/>
    </location>
</feature>
<protein>
    <submittedName>
        <fullName evidence="2">Uncharacterized protein</fullName>
    </submittedName>
</protein>
<evidence type="ECO:0000313" key="3">
    <source>
        <dbReference type="Proteomes" id="UP000807342"/>
    </source>
</evidence>
<accession>A0A9P6BXK8</accession>
<feature type="region of interest" description="Disordered" evidence="1">
    <location>
        <begin position="1"/>
        <end position="20"/>
    </location>
</feature>
<proteinExistence type="predicted"/>
<dbReference type="EMBL" id="MU151780">
    <property type="protein sequence ID" value="KAF9441804.1"/>
    <property type="molecule type" value="Genomic_DNA"/>
</dbReference>
<feature type="compositionally biased region" description="Basic and acidic residues" evidence="1">
    <location>
        <begin position="281"/>
        <end position="290"/>
    </location>
</feature>
<organism evidence="2 3">
    <name type="scientific">Macrolepiota fuliginosa MF-IS2</name>
    <dbReference type="NCBI Taxonomy" id="1400762"/>
    <lineage>
        <taxon>Eukaryota</taxon>
        <taxon>Fungi</taxon>
        <taxon>Dikarya</taxon>
        <taxon>Basidiomycota</taxon>
        <taxon>Agaricomycotina</taxon>
        <taxon>Agaricomycetes</taxon>
        <taxon>Agaricomycetidae</taxon>
        <taxon>Agaricales</taxon>
        <taxon>Agaricineae</taxon>
        <taxon>Agaricaceae</taxon>
        <taxon>Macrolepiota</taxon>
    </lineage>
</organism>
<sequence>MPPKKKNATEAAKLKGSKKVQSQWHSPLAVGEEVKDEAIEIDWTKDLTWKLINCIQDDVTIKEELFPLPGSNKSVSKGGSKTKTDYHNDLALLVFENDPTYGPLIEGQVCKLNRSLNRKKRMLWSQKIKNHLTQVVEAVKKARNQMGQTGEGIEQAEDVNMSLKNQLTNCWTEIWDDMPWFWEVKSLIAKHPNMVPVGLGNSMTRYNISVLGTIENTTKPSSDAPKDQDASDFMFSEGLESEAGKKGELDGDGSKHKGCDATGGEQTDEGSEVQVKGQKHKEREEAEVKTHIRGTKKKPTGPQPAKLAPAQVTSQATHHMKKAKTGIEQLSAIAEKDTETVQHVIELQKEKSKGHTE</sequence>
<evidence type="ECO:0000313" key="2">
    <source>
        <dbReference type="EMBL" id="KAF9441804.1"/>
    </source>
</evidence>
<comment type="caution">
    <text evidence="2">The sequence shown here is derived from an EMBL/GenBank/DDBJ whole genome shotgun (WGS) entry which is preliminary data.</text>
</comment>
<name>A0A9P6BXK8_9AGAR</name>
<keyword evidence="3" id="KW-1185">Reference proteome</keyword>
<feature type="region of interest" description="Disordered" evidence="1">
    <location>
        <begin position="242"/>
        <end position="323"/>
    </location>
</feature>
<dbReference type="OrthoDB" id="3269701at2759"/>
<dbReference type="Proteomes" id="UP000807342">
    <property type="component" value="Unassembled WGS sequence"/>
</dbReference>
<gene>
    <name evidence="2" type="ORF">P691DRAFT_765867</name>
</gene>
<reference evidence="2" key="1">
    <citation type="submission" date="2020-11" db="EMBL/GenBank/DDBJ databases">
        <authorList>
            <consortium name="DOE Joint Genome Institute"/>
            <person name="Ahrendt S."/>
            <person name="Riley R."/>
            <person name="Andreopoulos W."/>
            <person name="Labutti K."/>
            <person name="Pangilinan J."/>
            <person name="Ruiz-Duenas F.J."/>
            <person name="Barrasa J.M."/>
            <person name="Sanchez-Garcia M."/>
            <person name="Camarero S."/>
            <person name="Miyauchi S."/>
            <person name="Serrano A."/>
            <person name="Linde D."/>
            <person name="Babiker R."/>
            <person name="Drula E."/>
            <person name="Ayuso-Fernandez I."/>
            <person name="Pacheco R."/>
            <person name="Padilla G."/>
            <person name="Ferreira P."/>
            <person name="Barriuso J."/>
            <person name="Kellner H."/>
            <person name="Castanera R."/>
            <person name="Alfaro M."/>
            <person name="Ramirez L."/>
            <person name="Pisabarro A.G."/>
            <person name="Kuo A."/>
            <person name="Tritt A."/>
            <person name="Lipzen A."/>
            <person name="He G."/>
            <person name="Yan M."/>
            <person name="Ng V."/>
            <person name="Cullen D."/>
            <person name="Martin F."/>
            <person name="Rosso M.-N."/>
            <person name="Henrissat B."/>
            <person name="Hibbett D."/>
            <person name="Martinez A.T."/>
            <person name="Grigoriev I.V."/>
        </authorList>
    </citation>
    <scope>NUCLEOTIDE SEQUENCE</scope>
    <source>
        <strain evidence="2">MF-IS2</strain>
    </source>
</reference>
<dbReference type="AlphaFoldDB" id="A0A9P6BXK8"/>
<evidence type="ECO:0000256" key="1">
    <source>
        <dbReference type="SAM" id="MobiDB-lite"/>
    </source>
</evidence>